<dbReference type="AlphaFoldDB" id="A0A5J5BQY8"/>
<organism evidence="2 3">
    <name type="scientific">Nyssa sinensis</name>
    <dbReference type="NCBI Taxonomy" id="561372"/>
    <lineage>
        <taxon>Eukaryota</taxon>
        <taxon>Viridiplantae</taxon>
        <taxon>Streptophyta</taxon>
        <taxon>Embryophyta</taxon>
        <taxon>Tracheophyta</taxon>
        <taxon>Spermatophyta</taxon>
        <taxon>Magnoliopsida</taxon>
        <taxon>eudicotyledons</taxon>
        <taxon>Gunneridae</taxon>
        <taxon>Pentapetalae</taxon>
        <taxon>asterids</taxon>
        <taxon>Cornales</taxon>
        <taxon>Nyssaceae</taxon>
        <taxon>Nyssa</taxon>
    </lineage>
</organism>
<feature type="compositionally biased region" description="Polar residues" evidence="1">
    <location>
        <begin position="217"/>
        <end position="230"/>
    </location>
</feature>
<gene>
    <name evidence="2" type="ORF">F0562_022167</name>
</gene>
<feature type="region of interest" description="Disordered" evidence="1">
    <location>
        <begin position="93"/>
        <end position="115"/>
    </location>
</feature>
<dbReference type="Proteomes" id="UP000325577">
    <property type="component" value="Linkage Group LG11"/>
</dbReference>
<keyword evidence="3" id="KW-1185">Reference proteome</keyword>
<protein>
    <submittedName>
        <fullName evidence="2">Uncharacterized protein</fullName>
    </submittedName>
</protein>
<evidence type="ECO:0000256" key="1">
    <source>
        <dbReference type="SAM" id="MobiDB-lite"/>
    </source>
</evidence>
<evidence type="ECO:0000313" key="2">
    <source>
        <dbReference type="EMBL" id="KAA8544197.1"/>
    </source>
</evidence>
<dbReference type="OrthoDB" id="1937665at2759"/>
<feature type="region of interest" description="Disordered" evidence="1">
    <location>
        <begin position="208"/>
        <end position="231"/>
    </location>
</feature>
<feature type="compositionally biased region" description="Basic residues" evidence="1">
    <location>
        <begin position="280"/>
        <end position="297"/>
    </location>
</feature>
<proteinExistence type="predicted"/>
<accession>A0A5J5BQY8</accession>
<feature type="region of interest" description="Disordered" evidence="1">
    <location>
        <begin position="136"/>
        <end position="170"/>
    </location>
</feature>
<feature type="region of interest" description="Disordered" evidence="1">
    <location>
        <begin position="276"/>
        <end position="297"/>
    </location>
</feature>
<feature type="compositionally biased region" description="Basic and acidic residues" evidence="1">
    <location>
        <begin position="102"/>
        <end position="111"/>
    </location>
</feature>
<dbReference type="EMBL" id="CM018034">
    <property type="protein sequence ID" value="KAA8544197.1"/>
    <property type="molecule type" value="Genomic_DNA"/>
</dbReference>
<reference evidence="2 3" key="1">
    <citation type="submission" date="2019-09" db="EMBL/GenBank/DDBJ databases">
        <title>A chromosome-level genome assembly of the Chinese tupelo Nyssa sinensis.</title>
        <authorList>
            <person name="Yang X."/>
            <person name="Kang M."/>
            <person name="Yang Y."/>
            <person name="Xiong H."/>
            <person name="Wang M."/>
            <person name="Zhang Z."/>
            <person name="Wang Z."/>
            <person name="Wu H."/>
            <person name="Ma T."/>
            <person name="Liu J."/>
            <person name="Xi Z."/>
        </authorList>
    </citation>
    <scope>NUCLEOTIDE SEQUENCE [LARGE SCALE GENOMIC DNA]</scope>
    <source>
        <strain evidence="2">J267</strain>
        <tissue evidence="2">Leaf</tissue>
    </source>
</reference>
<feature type="compositionally biased region" description="Basic and acidic residues" evidence="1">
    <location>
        <begin position="136"/>
        <end position="155"/>
    </location>
</feature>
<evidence type="ECO:0000313" key="3">
    <source>
        <dbReference type="Proteomes" id="UP000325577"/>
    </source>
</evidence>
<name>A0A5J5BQY8_9ASTE</name>
<sequence length="297" mass="33420">MCLQKILHTISTFQSRNVSKDTSLNPHEFDGLESQTTGFGLKNEDRTFFGRDRGVDIDLNLRMDLSLEDVESKPPAENGGFGACSASGEVVDSDSAAVSDGGSKEGAIEVNEKEDEVSEITNLRVESLKFDNNEVHEASKGVEDSKIEVKEEELRRKQKESEDETRSFGRNRYRNEGCLGLLIEAAKLIDSGEFEPVKVKQSRNHLLSNELGKDESQMMTESETATNESVTRGWKRKESLAVNVYGDFEETSPVVRSKRGRSQVLPYKYRDSVVEPLKQLSRRQRSTLVPAKRRRSH</sequence>